<evidence type="ECO:0000313" key="5">
    <source>
        <dbReference type="Proteomes" id="UP000177610"/>
    </source>
</evidence>
<dbReference type="GO" id="GO:0000272">
    <property type="term" value="P:polysaccharide catabolic process"/>
    <property type="evidence" value="ECO:0007669"/>
    <property type="project" value="InterPro"/>
</dbReference>
<protein>
    <recommendedName>
        <fullName evidence="3">Dockerin domain-containing protein</fullName>
    </recommendedName>
</protein>
<evidence type="ECO:0000313" key="4">
    <source>
        <dbReference type="EMBL" id="OGE73588.1"/>
    </source>
</evidence>
<dbReference type="PROSITE" id="PS51766">
    <property type="entry name" value="DOCKERIN"/>
    <property type="match status" value="1"/>
</dbReference>
<comment type="caution">
    <text evidence="4">The sequence shown here is derived from an EMBL/GenBank/DDBJ whole genome shotgun (WGS) entry which is preliminary data.</text>
</comment>
<evidence type="ECO:0000259" key="3">
    <source>
        <dbReference type="PROSITE" id="PS51766"/>
    </source>
</evidence>
<organism evidence="4 5">
    <name type="scientific">Candidatus Doudnabacteria bacterium RIFCSPHIGHO2_01_FULL_41_86</name>
    <dbReference type="NCBI Taxonomy" id="1817821"/>
    <lineage>
        <taxon>Bacteria</taxon>
        <taxon>Candidatus Doudnaibacteriota</taxon>
    </lineage>
</organism>
<reference evidence="4 5" key="1">
    <citation type="journal article" date="2016" name="Nat. Commun.">
        <title>Thousands of microbial genomes shed light on interconnected biogeochemical processes in an aquifer system.</title>
        <authorList>
            <person name="Anantharaman K."/>
            <person name="Brown C.T."/>
            <person name="Hug L.A."/>
            <person name="Sharon I."/>
            <person name="Castelle C.J."/>
            <person name="Probst A.J."/>
            <person name="Thomas B.C."/>
            <person name="Singh A."/>
            <person name="Wilkins M.J."/>
            <person name="Karaoz U."/>
            <person name="Brodie E.L."/>
            <person name="Williams K.H."/>
            <person name="Hubbard S.S."/>
            <person name="Banfield J.F."/>
        </authorList>
    </citation>
    <scope>NUCLEOTIDE SEQUENCE [LARGE SCALE GENOMIC DNA]</scope>
</reference>
<feature type="compositionally biased region" description="Pro residues" evidence="1">
    <location>
        <begin position="446"/>
        <end position="464"/>
    </location>
</feature>
<gene>
    <name evidence="4" type="ORF">A2717_00005</name>
</gene>
<keyword evidence="2" id="KW-0472">Membrane</keyword>
<feature type="compositionally biased region" description="Polar residues" evidence="1">
    <location>
        <begin position="467"/>
        <end position="483"/>
    </location>
</feature>
<feature type="domain" description="Dockerin" evidence="3">
    <location>
        <begin position="551"/>
        <end position="607"/>
    </location>
</feature>
<dbReference type="AlphaFoldDB" id="A0A1F5N7L4"/>
<dbReference type="SUPFAM" id="SSF63446">
    <property type="entry name" value="Type I dockerin domain"/>
    <property type="match status" value="1"/>
</dbReference>
<evidence type="ECO:0000256" key="1">
    <source>
        <dbReference type="SAM" id="MobiDB-lite"/>
    </source>
</evidence>
<dbReference type="GO" id="GO:0004553">
    <property type="term" value="F:hydrolase activity, hydrolyzing O-glycosyl compounds"/>
    <property type="evidence" value="ECO:0007669"/>
    <property type="project" value="InterPro"/>
</dbReference>
<dbReference type="STRING" id="1817821.A2717_00005"/>
<dbReference type="Proteomes" id="UP000177610">
    <property type="component" value="Unassembled WGS sequence"/>
</dbReference>
<dbReference type="EMBL" id="MFEH01000006">
    <property type="protein sequence ID" value="OGE73588.1"/>
    <property type="molecule type" value="Genomic_DNA"/>
</dbReference>
<evidence type="ECO:0000256" key="2">
    <source>
        <dbReference type="SAM" id="Phobius"/>
    </source>
</evidence>
<feature type="region of interest" description="Disordered" evidence="1">
    <location>
        <begin position="446"/>
        <end position="483"/>
    </location>
</feature>
<dbReference type="InterPro" id="IPR002105">
    <property type="entry name" value="Dockerin_1_rpt"/>
</dbReference>
<accession>A0A1F5N7L4</accession>
<proteinExistence type="predicted"/>
<dbReference type="InterPro" id="IPR016134">
    <property type="entry name" value="Dockerin_dom"/>
</dbReference>
<dbReference type="Pfam" id="PF00404">
    <property type="entry name" value="Dockerin_1"/>
    <property type="match status" value="1"/>
</dbReference>
<dbReference type="InterPro" id="IPR036439">
    <property type="entry name" value="Dockerin_dom_sf"/>
</dbReference>
<name>A0A1F5N7L4_9BACT</name>
<keyword evidence="2" id="KW-0812">Transmembrane</keyword>
<keyword evidence="2" id="KW-1133">Transmembrane helix</keyword>
<feature type="transmembrane region" description="Helical" evidence="2">
    <location>
        <begin position="7"/>
        <end position="24"/>
    </location>
</feature>
<sequence>MTRNTITIMVAVFVFTVFIVSGFYNKTETNVAQAQAATLLTPADFTYLGYYDVNAIAVWGHGLTHRYINGDLRFLTMDYPTTLREFSIAGKNYGDLITLTTNVWPDIGGCIWYHTGYWWDEAGQKLWNTTGPDYTTIYDPAQICTRTLNSNGTISNYKRVTLEGIPAKRAFGGVQPVPAWFQTQYGVGPYVTGWGGYTSLAAQGGGASFGSAMYSFPDISNLANDSQVPSAQIKTLADHGPANSNDWYASGSVPTSYDRGVRLTVPINYFDGGDLRPNGICSDQSCNALAPINPPASGAQWLSPAPDGKARFVWGDNYKNTGNWIDTPTKKGFISIANLAKGKAWYCSSTLCSEQSTQELHIFDPDQLGQAALGSLPPWKIQPSSMMELNVPRTLGYASASAYGKLDGATFDPVTNRLYIMGFGISPASIYYNRLYVYQVNAGATTPPPPPAPPGPTPPPPPPTGTDMQISANPTSISSGGSSTLNYSWNSSTRHVVKINGTAPAASCSNGTCTGTMSVSPTTTTTYTMTAVLIDSSPAPSVSTTVTVTSGTPILGDINLDRIVNSVDYSILNSDWFTSAARSDLNSDGLVNAIDYSILNANWFRTW</sequence>
<dbReference type="CDD" id="cd14256">
    <property type="entry name" value="Dockerin_I"/>
    <property type="match status" value="1"/>
</dbReference>
<dbReference type="Gene3D" id="1.10.1330.10">
    <property type="entry name" value="Dockerin domain"/>
    <property type="match status" value="1"/>
</dbReference>